<dbReference type="AlphaFoldDB" id="A0A9D2J1T2"/>
<dbReference type="Gene3D" id="2.60.40.10">
    <property type="entry name" value="Immunoglobulins"/>
    <property type="match status" value="1"/>
</dbReference>
<evidence type="ECO:0000313" key="10">
    <source>
        <dbReference type="Proteomes" id="UP000824028"/>
    </source>
</evidence>
<dbReference type="InterPro" id="IPR032260">
    <property type="entry name" value="DUF5060"/>
</dbReference>
<feature type="domain" description="Glycoside hydrolase family 5" evidence="7">
    <location>
        <begin position="174"/>
        <end position="397"/>
    </location>
</feature>
<reference evidence="9" key="1">
    <citation type="journal article" date="2021" name="PeerJ">
        <title>Extensive microbial diversity within the chicken gut microbiome revealed by metagenomics and culture.</title>
        <authorList>
            <person name="Gilroy R."/>
            <person name="Ravi A."/>
            <person name="Getino M."/>
            <person name="Pursley I."/>
            <person name="Horton D.L."/>
            <person name="Alikhan N.F."/>
            <person name="Baker D."/>
            <person name="Gharbi K."/>
            <person name="Hall N."/>
            <person name="Watson M."/>
            <person name="Adriaenssens E.M."/>
            <person name="Foster-Nyarko E."/>
            <person name="Jarju S."/>
            <person name="Secka A."/>
            <person name="Antonio M."/>
            <person name="Oren A."/>
            <person name="Chaudhuri R.R."/>
            <person name="La Ragione R."/>
            <person name="Hildebrand F."/>
            <person name="Pallen M.J."/>
        </authorList>
    </citation>
    <scope>NUCLEOTIDE SEQUENCE</scope>
    <source>
        <strain evidence="9">ChiHjej9B8-1298</strain>
    </source>
</reference>
<evidence type="ECO:0000259" key="8">
    <source>
        <dbReference type="Pfam" id="PF16586"/>
    </source>
</evidence>
<sequence>MKKYVCLACMLMGLGWNLCAQIVRTTQREFLPKQYDKVEIDIEIKETYKNPYAQEEVALDMLITAPSGKELRLPCYFDKNGNGKYSYWKARFTPQEVGGYTYSFLLSKKGKEVDRSPEQSFRAASSQKRGFLHPKSDWVLRFDNGEVFRGVGENVCWESRSSDDSKFFKDLHELGSRYNYDYLLTNLARNGGNFFRTWMCSWNLPIDHKDHFNNVRYVASDSRYNPSALQRMDELVELCESLQLYMMLTLGQGGFGPGHQNVAANSDEFFGKPEARAWYKNRLRYIVARWGYSTSIAMWEFFNEVDNVQHRHKPEPIAASKIVDWHAEMSAYLKQIDPYGHIVTTSISHRDLEGLNSVPDMDINQKHIYNRTDAIPGEIRQYVVEFGKPYIIGEFGREWDWSKNFDDFADEMDIDFRRGLWYGVFSPTPVLPMSWWWEYFDARGMTAYYRGVRTICDRMLQAGKGEFVPVEVRAEGMQVFGVKCGDEIYVYAFNPAKKIAVSDIQVTVPGEGNYLYQRFLPTYATYSEPLNVAETGSGLTMPAEVLGAQCEMVYVLTSLPKE</sequence>
<dbReference type="InterPro" id="IPR045053">
    <property type="entry name" value="MAN-like"/>
</dbReference>
<organism evidence="9 10">
    <name type="scientific">Candidatus Bacteroides merdigallinarum</name>
    <dbReference type="NCBI Taxonomy" id="2838473"/>
    <lineage>
        <taxon>Bacteria</taxon>
        <taxon>Pseudomonadati</taxon>
        <taxon>Bacteroidota</taxon>
        <taxon>Bacteroidia</taxon>
        <taxon>Bacteroidales</taxon>
        <taxon>Bacteroidaceae</taxon>
        <taxon>Bacteroides</taxon>
    </lineage>
</organism>
<dbReference type="Pfam" id="PF00150">
    <property type="entry name" value="Cellulase"/>
    <property type="match status" value="1"/>
</dbReference>
<comment type="catalytic activity">
    <reaction evidence="1">
        <text>Random hydrolysis of (1-&gt;4)-beta-D-mannosidic linkages in mannans, galactomannans and glucomannans.</text>
        <dbReference type="EC" id="3.2.1.78"/>
    </reaction>
</comment>
<evidence type="ECO:0000256" key="4">
    <source>
        <dbReference type="ARBA" id="ARBA00023295"/>
    </source>
</evidence>
<dbReference type="PANTHER" id="PTHR31451">
    <property type="match status" value="1"/>
</dbReference>
<gene>
    <name evidence="9" type="ORF">H9814_08130</name>
</gene>
<dbReference type="Gene3D" id="3.20.20.80">
    <property type="entry name" value="Glycosidases"/>
    <property type="match status" value="1"/>
</dbReference>
<keyword evidence="3 5" id="KW-0378">Hydrolase</keyword>
<feature type="chain" id="PRO_5039703165" description="mannan endo-1,4-beta-mannosidase" evidence="6">
    <location>
        <begin position="21"/>
        <end position="562"/>
    </location>
</feature>
<keyword evidence="4 5" id="KW-0326">Glycosidase</keyword>
<dbReference type="InterPro" id="IPR001547">
    <property type="entry name" value="Glyco_hydro_5"/>
</dbReference>
<dbReference type="InterPro" id="IPR013783">
    <property type="entry name" value="Ig-like_fold"/>
</dbReference>
<dbReference type="Proteomes" id="UP000824028">
    <property type="component" value="Unassembled WGS sequence"/>
</dbReference>
<dbReference type="EMBL" id="DXBX01000063">
    <property type="protein sequence ID" value="HIZ33486.1"/>
    <property type="molecule type" value="Genomic_DNA"/>
</dbReference>
<dbReference type="GO" id="GO:0004553">
    <property type="term" value="F:hydrolase activity, hydrolyzing O-glycosyl compounds"/>
    <property type="evidence" value="ECO:0007669"/>
    <property type="project" value="InterPro"/>
</dbReference>
<reference evidence="9" key="2">
    <citation type="submission" date="2021-04" db="EMBL/GenBank/DDBJ databases">
        <authorList>
            <person name="Gilroy R."/>
        </authorList>
    </citation>
    <scope>NUCLEOTIDE SEQUENCE</scope>
    <source>
        <strain evidence="9">ChiHjej9B8-1298</strain>
    </source>
</reference>
<evidence type="ECO:0000313" key="9">
    <source>
        <dbReference type="EMBL" id="HIZ33486.1"/>
    </source>
</evidence>
<name>A0A9D2J1T2_9BACE</name>
<accession>A0A9D2J1T2</accession>
<evidence type="ECO:0000256" key="3">
    <source>
        <dbReference type="ARBA" id="ARBA00022801"/>
    </source>
</evidence>
<protein>
    <recommendedName>
        <fullName evidence="2">mannan endo-1,4-beta-mannosidase</fullName>
        <ecNumber evidence="2">3.2.1.78</ecNumber>
    </recommendedName>
</protein>
<proteinExistence type="inferred from homology"/>
<feature type="domain" description="DUF5060" evidence="8">
    <location>
        <begin position="33"/>
        <end position="103"/>
    </location>
</feature>
<comment type="similarity">
    <text evidence="5">Belongs to the glycosyl hydrolase 5 (cellulase A) family.</text>
</comment>
<evidence type="ECO:0000256" key="2">
    <source>
        <dbReference type="ARBA" id="ARBA00012706"/>
    </source>
</evidence>
<dbReference type="SUPFAM" id="SSF51445">
    <property type="entry name" value="(Trans)glycosidases"/>
    <property type="match status" value="1"/>
</dbReference>
<dbReference type="Pfam" id="PF16586">
    <property type="entry name" value="DUF5060"/>
    <property type="match status" value="1"/>
</dbReference>
<dbReference type="EC" id="3.2.1.78" evidence="2"/>
<evidence type="ECO:0000256" key="1">
    <source>
        <dbReference type="ARBA" id="ARBA00001678"/>
    </source>
</evidence>
<dbReference type="InterPro" id="IPR017853">
    <property type="entry name" value="GH"/>
</dbReference>
<keyword evidence="6" id="KW-0732">Signal</keyword>
<evidence type="ECO:0000256" key="6">
    <source>
        <dbReference type="SAM" id="SignalP"/>
    </source>
</evidence>
<feature type="signal peptide" evidence="6">
    <location>
        <begin position="1"/>
        <end position="20"/>
    </location>
</feature>
<evidence type="ECO:0000256" key="5">
    <source>
        <dbReference type="RuleBase" id="RU361153"/>
    </source>
</evidence>
<comment type="caution">
    <text evidence="9">The sequence shown here is derived from an EMBL/GenBank/DDBJ whole genome shotgun (WGS) entry which is preliminary data.</text>
</comment>
<evidence type="ECO:0000259" key="7">
    <source>
        <dbReference type="Pfam" id="PF00150"/>
    </source>
</evidence>
<dbReference type="GO" id="GO:0000272">
    <property type="term" value="P:polysaccharide catabolic process"/>
    <property type="evidence" value="ECO:0007669"/>
    <property type="project" value="InterPro"/>
</dbReference>